<comment type="caution">
    <text evidence="2">The sequence shown here is derived from an EMBL/GenBank/DDBJ whole genome shotgun (WGS) entry which is preliminary data.</text>
</comment>
<dbReference type="Proteomes" id="UP000622707">
    <property type="component" value="Unassembled WGS sequence"/>
</dbReference>
<evidence type="ECO:0000313" key="2">
    <source>
        <dbReference type="EMBL" id="MBL0427672.1"/>
    </source>
</evidence>
<accession>A0ABS1JTW2</accession>
<keyword evidence="1" id="KW-0812">Transmembrane</keyword>
<reference evidence="2 3" key="1">
    <citation type="journal article" date="2017" name="Int. J. Syst. Evol. Microbiol.">
        <title>Ramlibacter alkalitolerans sp. nov., alkali-tolerant bacterium isolated from soil of ginseng.</title>
        <authorList>
            <person name="Lee D.H."/>
            <person name="Cha C.J."/>
        </authorList>
    </citation>
    <scope>NUCLEOTIDE SEQUENCE [LARGE SCALE GENOMIC DNA]</scope>
    <source>
        <strain evidence="2 3">KACC 19305</strain>
    </source>
</reference>
<dbReference type="RefSeq" id="WP_201692306.1">
    <property type="nucleotide sequence ID" value="NZ_JAEQND010000013.1"/>
</dbReference>
<keyword evidence="1" id="KW-1133">Transmembrane helix</keyword>
<dbReference type="PROSITE" id="PS51257">
    <property type="entry name" value="PROKAR_LIPOPROTEIN"/>
    <property type="match status" value="1"/>
</dbReference>
<feature type="transmembrane region" description="Helical" evidence="1">
    <location>
        <begin position="21"/>
        <end position="39"/>
    </location>
</feature>
<keyword evidence="3" id="KW-1185">Reference proteome</keyword>
<organism evidence="2 3">
    <name type="scientific">Ramlibacter alkalitolerans</name>
    <dbReference type="NCBI Taxonomy" id="2039631"/>
    <lineage>
        <taxon>Bacteria</taxon>
        <taxon>Pseudomonadati</taxon>
        <taxon>Pseudomonadota</taxon>
        <taxon>Betaproteobacteria</taxon>
        <taxon>Burkholderiales</taxon>
        <taxon>Comamonadaceae</taxon>
        <taxon>Ramlibacter</taxon>
    </lineage>
</organism>
<sequence length="91" mass="9782">MSTTGRPVPPRIREAQGRVQLLVALTVVLGLAACAGVGPSPATLFARLCEMSPELPQQLAGASLMTWVWTAAAWLTLQELCEELEWHPTEG</sequence>
<proteinExistence type="predicted"/>
<evidence type="ECO:0000313" key="3">
    <source>
        <dbReference type="Proteomes" id="UP000622707"/>
    </source>
</evidence>
<dbReference type="EMBL" id="JAEQND010000013">
    <property type="protein sequence ID" value="MBL0427672.1"/>
    <property type="molecule type" value="Genomic_DNA"/>
</dbReference>
<keyword evidence="1" id="KW-0472">Membrane</keyword>
<gene>
    <name evidence="2" type="ORF">JI746_21335</name>
</gene>
<protein>
    <submittedName>
        <fullName evidence="2">Uncharacterized protein</fullName>
    </submittedName>
</protein>
<name>A0ABS1JTW2_9BURK</name>
<evidence type="ECO:0000256" key="1">
    <source>
        <dbReference type="SAM" id="Phobius"/>
    </source>
</evidence>